<protein>
    <submittedName>
        <fullName evidence="1">Uncharacterized protein</fullName>
    </submittedName>
</protein>
<reference evidence="1" key="2">
    <citation type="submission" date="2020-11" db="EMBL/GenBank/DDBJ databases">
        <authorList>
            <person name="McCartney M.A."/>
            <person name="Auch B."/>
            <person name="Kono T."/>
            <person name="Mallez S."/>
            <person name="Becker A."/>
            <person name="Gohl D.M."/>
            <person name="Silverstein K.A.T."/>
            <person name="Koren S."/>
            <person name="Bechman K.B."/>
            <person name="Herman A."/>
            <person name="Abrahante J.E."/>
            <person name="Garbe J."/>
        </authorList>
    </citation>
    <scope>NUCLEOTIDE SEQUENCE</scope>
    <source>
        <strain evidence="1">Duluth1</strain>
        <tissue evidence="1">Whole animal</tissue>
    </source>
</reference>
<gene>
    <name evidence="1" type="ORF">DPMN_072553</name>
</gene>
<evidence type="ECO:0000313" key="1">
    <source>
        <dbReference type="EMBL" id="KAH3712795.1"/>
    </source>
</evidence>
<name>A0A9D3Z8V7_DREPO</name>
<accession>A0A9D3Z8V7</accession>
<dbReference type="Proteomes" id="UP000828390">
    <property type="component" value="Unassembled WGS sequence"/>
</dbReference>
<evidence type="ECO:0000313" key="2">
    <source>
        <dbReference type="Proteomes" id="UP000828390"/>
    </source>
</evidence>
<reference evidence="1" key="1">
    <citation type="journal article" date="2019" name="bioRxiv">
        <title>The Genome of the Zebra Mussel, Dreissena polymorpha: A Resource for Invasive Species Research.</title>
        <authorList>
            <person name="McCartney M.A."/>
            <person name="Auch B."/>
            <person name="Kono T."/>
            <person name="Mallez S."/>
            <person name="Zhang Y."/>
            <person name="Obille A."/>
            <person name="Becker A."/>
            <person name="Abrahante J.E."/>
            <person name="Garbe J."/>
            <person name="Badalamenti J.P."/>
            <person name="Herman A."/>
            <person name="Mangelson H."/>
            <person name="Liachko I."/>
            <person name="Sullivan S."/>
            <person name="Sone E.D."/>
            <person name="Koren S."/>
            <person name="Silverstein K.A.T."/>
            <person name="Beckman K.B."/>
            <person name="Gohl D.M."/>
        </authorList>
    </citation>
    <scope>NUCLEOTIDE SEQUENCE</scope>
    <source>
        <strain evidence="1">Duluth1</strain>
        <tissue evidence="1">Whole animal</tissue>
    </source>
</reference>
<keyword evidence="2" id="KW-1185">Reference proteome</keyword>
<dbReference type="AlphaFoldDB" id="A0A9D3Z8V7"/>
<comment type="caution">
    <text evidence="1">The sequence shown here is derived from an EMBL/GenBank/DDBJ whole genome shotgun (WGS) entry which is preliminary data.</text>
</comment>
<dbReference type="EMBL" id="JAIWYP010000014">
    <property type="protein sequence ID" value="KAH3712795.1"/>
    <property type="molecule type" value="Genomic_DNA"/>
</dbReference>
<sequence length="100" mass="11828">MGFIYWSINVARHIKKIISLSDFQVFQQIRSTVELDREVIRTNVLTQFHIDCTKHVTSRVVLGFYYSHIGKNFHEDWTRNLVSTGKCERRIADIARRTTN</sequence>
<proteinExistence type="predicted"/>
<organism evidence="1 2">
    <name type="scientific">Dreissena polymorpha</name>
    <name type="common">Zebra mussel</name>
    <name type="synonym">Mytilus polymorpha</name>
    <dbReference type="NCBI Taxonomy" id="45954"/>
    <lineage>
        <taxon>Eukaryota</taxon>
        <taxon>Metazoa</taxon>
        <taxon>Spiralia</taxon>
        <taxon>Lophotrochozoa</taxon>
        <taxon>Mollusca</taxon>
        <taxon>Bivalvia</taxon>
        <taxon>Autobranchia</taxon>
        <taxon>Heteroconchia</taxon>
        <taxon>Euheterodonta</taxon>
        <taxon>Imparidentia</taxon>
        <taxon>Neoheterodontei</taxon>
        <taxon>Myida</taxon>
        <taxon>Dreissenoidea</taxon>
        <taxon>Dreissenidae</taxon>
        <taxon>Dreissena</taxon>
    </lineage>
</organism>